<evidence type="ECO:0008006" key="3">
    <source>
        <dbReference type="Google" id="ProtNLM"/>
    </source>
</evidence>
<sequence length="229" mass="24942">MGRYNAATGLGKMYYAVLQEESDGTVKTSGIKEVDYVQELSIEFGEELEKAYGSNKVAEIAKSAGETQLSLTFHKLPIDVQKDLLGLIEHETNKTVYGFGKSTGITYTAVAIPRTMEDGSQEWFGLSKGVFTRPNKEGQTKEDGVEFGSDEIEGQFMERKVDGFDEELAVVMAYDDQGKTEGRDTIFNSIFGKTFDTVQTTAEPLTTSTSSDGTASEPTTDAEATEPTA</sequence>
<reference evidence="2" key="1">
    <citation type="submission" date="2017-06" db="EMBL/GenBank/DDBJ databases">
        <title>Novel phages from South African skin metaviromes.</title>
        <authorList>
            <person name="van Zyl L.J."/>
            <person name="Abrahams Y."/>
            <person name="Stander E.A."/>
            <person name="Kirby B.M."/>
            <person name="Clavaud C."/>
            <person name="Farcet C."/>
            <person name="Breton L."/>
            <person name="Trindade M.I."/>
        </authorList>
    </citation>
    <scope>NUCLEOTIDE SEQUENCE</scope>
</reference>
<gene>
    <name evidence="2" type="ORF">3S9_11</name>
</gene>
<feature type="compositionally biased region" description="Polar residues" evidence="1">
    <location>
        <begin position="202"/>
        <end position="213"/>
    </location>
</feature>
<evidence type="ECO:0000256" key="1">
    <source>
        <dbReference type="SAM" id="MobiDB-lite"/>
    </source>
</evidence>
<dbReference type="Pfam" id="PF04630">
    <property type="entry name" value="Phage_TTP_1"/>
    <property type="match status" value="1"/>
</dbReference>
<evidence type="ECO:0000313" key="2">
    <source>
        <dbReference type="EMBL" id="ASN69048.1"/>
    </source>
</evidence>
<dbReference type="NCBIfam" id="TIGR01603">
    <property type="entry name" value="maj_tail_phi13"/>
    <property type="match status" value="1"/>
</dbReference>
<dbReference type="InterPro" id="IPR006724">
    <property type="entry name" value="Phage_TTP"/>
</dbReference>
<dbReference type="EMBL" id="MF417885">
    <property type="protein sequence ID" value="ASN69048.1"/>
    <property type="molecule type" value="Genomic_DNA"/>
</dbReference>
<protein>
    <recommendedName>
        <fullName evidence="3">Major tail protein</fullName>
    </recommendedName>
</protein>
<organism evidence="2">
    <name type="scientific">uncultured Caudovirales phage</name>
    <dbReference type="NCBI Taxonomy" id="2100421"/>
    <lineage>
        <taxon>Viruses</taxon>
        <taxon>Duplodnaviria</taxon>
        <taxon>Heunggongvirae</taxon>
        <taxon>Uroviricota</taxon>
        <taxon>Caudoviricetes</taxon>
        <taxon>Peduoviridae</taxon>
        <taxon>Maltschvirus</taxon>
        <taxon>Maltschvirus maltsch</taxon>
    </lineage>
</organism>
<accession>A0A2H4J9R4</accession>
<name>A0A2H4J9R4_9CAUD</name>
<feature type="region of interest" description="Disordered" evidence="1">
    <location>
        <begin position="202"/>
        <end position="229"/>
    </location>
</feature>
<proteinExistence type="predicted"/>
<feature type="compositionally biased region" description="Low complexity" evidence="1">
    <location>
        <begin position="214"/>
        <end position="229"/>
    </location>
</feature>
<dbReference type="InterPro" id="IPR006490">
    <property type="entry name" value="Maj_tail_phi13"/>
</dbReference>